<proteinExistence type="predicted"/>
<gene>
    <name evidence="3" type="ORF">PYH69_14005</name>
</gene>
<dbReference type="EC" id="3.4.-.-" evidence="3"/>
<reference evidence="3" key="1">
    <citation type="journal article" date="2023" name="Antibiotics">
        <title>Prevalence and Molecular Characterization of Methicillin-Resistant Staphylococci (MRS) and Mammaliicocci (MRM) in Dromedary Camels from Algeria: First Detection of SCCmec-mecC Hybrid in Methicillin-Resistant Mammaliicoccus lentus.</title>
        <authorList>
            <person name="Belhout C."/>
            <person name="Boyen F."/>
            <person name="Vereecke N."/>
            <person name="Theuns S."/>
            <person name="Taibi N."/>
            <person name="Stegger M."/>
            <person name="de la Fe-Rodriguez P.Y."/>
            <person name="Bouayad L."/>
            <person name="Elgroud R."/>
            <person name="Butaye P."/>
        </authorList>
    </citation>
    <scope>NUCLEOTIDE SEQUENCE</scope>
    <source>
        <strain evidence="3">7048</strain>
    </source>
</reference>
<dbReference type="GO" id="GO:0004175">
    <property type="term" value="F:endopeptidase activity"/>
    <property type="evidence" value="ECO:0007669"/>
    <property type="project" value="UniProtKB-ARBA"/>
</dbReference>
<feature type="transmembrane region" description="Helical" evidence="1">
    <location>
        <begin position="194"/>
        <end position="217"/>
    </location>
</feature>
<feature type="transmembrane region" description="Helical" evidence="1">
    <location>
        <begin position="7"/>
        <end position="26"/>
    </location>
</feature>
<feature type="transmembrane region" description="Helical" evidence="1">
    <location>
        <begin position="165"/>
        <end position="188"/>
    </location>
</feature>
<name>A0AAX3W4B7_MAMLE</name>
<feature type="domain" description="CAAX prenyl protease 2/Lysostaphin resistance protein A-like" evidence="2">
    <location>
        <begin position="125"/>
        <end position="231"/>
    </location>
</feature>
<dbReference type="RefSeq" id="WP_282862088.1">
    <property type="nucleotide sequence ID" value="NZ_CP118848.1"/>
</dbReference>
<sequence length="243" mass="27517">MKINLKPLLVYISIIILSLLVSWPFFNKLVNKQIQMMHINPDLSEITLTNLSMINPLILSLIALLIGHFLHEKTELKSIIYEKGNFKDTILVSVISGVLVGLCLGMGNLVFNSAPEDMIVEKASFINLLGGISYGGIIEELITRFGLMTFITFMLIKIFKRKTTFIYIISIILSAVIFSLGHLPSALVGIDEHYFIIIVKVITLNTFAGTVYGFLYYKYYLESAMLAHVFTHMTMQTLYLFFI</sequence>
<keyword evidence="1" id="KW-0812">Transmembrane</keyword>
<evidence type="ECO:0000259" key="2">
    <source>
        <dbReference type="Pfam" id="PF02517"/>
    </source>
</evidence>
<dbReference type="Proteomes" id="UP001223261">
    <property type="component" value="Chromosome"/>
</dbReference>
<dbReference type="GO" id="GO:0080120">
    <property type="term" value="P:CAAX-box protein maturation"/>
    <property type="evidence" value="ECO:0007669"/>
    <property type="project" value="UniProtKB-ARBA"/>
</dbReference>
<dbReference type="Pfam" id="PF02517">
    <property type="entry name" value="Rce1-like"/>
    <property type="match status" value="1"/>
</dbReference>
<evidence type="ECO:0000256" key="1">
    <source>
        <dbReference type="SAM" id="Phobius"/>
    </source>
</evidence>
<feature type="transmembrane region" description="Helical" evidence="1">
    <location>
        <begin position="90"/>
        <end position="111"/>
    </location>
</feature>
<keyword evidence="1" id="KW-1133">Transmembrane helix</keyword>
<organism evidence="3 4">
    <name type="scientific">Mammaliicoccus lentus</name>
    <name type="common">Staphylococcus lentus</name>
    <dbReference type="NCBI Taxonomy" id="42858"/>
    <lineage>
        <taxon>Bacteria</taxon>
        <taxon>Bacillati</taxon>
        <taxon>Bacillota</taxon>
        <taxon>Bacilli</taxon>
        <taxon>Bacillales</taxon>
        <taxon>Staphylococcaceae</taxon>
        <taxon>Mammaliicoccus</taxon>
    </lineage>
</organism>
<dbReference type="EMBL" id="CP118848">
    <property type="protein sequence ID" value="WHI59805.1"/>
    <property type="molecule type" value="Genomic_DNA"/>
</dbReference>
<keyword evidence="3" id="KW-0378">Hydrolase</keyword>
<feature type="transmembrane region" description="Helical" evidence="1">
    <location>
        <begin position="46"/>
        <end position="70"/>
    </location>
</feature>
<protein>
    <submittedName>
        <fullName evidence="3">CPBP family glutamic-type intramembrane protease</fullName>
        <ecNumber evidence="3">3.4.-.-</ecNumber>
    </submittedName>
</protein>
<evidence type="ECO:0000313" key="4">
    <source>
        <dbReference type="Proteomes" id="UP001223261"/>
    </source>
</evidence>
<dbReference type="GO" id="GO:0006508">
    <property type="term" value="P:proteolysis"/>
    <property type="evidence" value="ECO:0007669"/>
    <property type="project" value="UniProtKB-KW"/>
</dbReference>
<keyword evidence="3" id="KW-0645">Protease</keyword>
<keyword evidence="1" id="KW-0472">Membrane</keyword>
<accession>A0AAX3W4B7</accession>
<feature type="transmembrane region" description="Helical" evidence="1">
    <location>
        <begin position="131"/>
        <end position="153"/>
    </location>
</feature>
<evidence type="ECO:0000313" key="3">
    <source>
        <dbReference type="EMBL" id="WHI59805.1"/>
    </source>
</evidence>
<dbReference type="InterPro" id="IPR003675">
    <property type="entry name" value="Rce1/LyrA-like_dom"/>
</dbReference>
<dbReference type="AlphaFoldDB" id="A0AAX3W4B7"/>